<dbReference type="AlphaFoldDB" id="A0A4Q9MA64"/>
<gene>
    <name evidence="1" type="ORF">BD311DRAFT_767234</name>
</gene>
<evidence type="ECO:0000313" key="1">
    <source>
        <dbReference type="EMBL" id="TBU24064.1"/>
    </source>
</evidence>
<feature type="non-terminal residue" evidence="1">
    <location>
        <position position="116"/>
    </location>
</feature>
<proteinExistence type="predicted"/>
<dbReference type="Proteomes" id="UP000292957">
    <property type="component" value="Unassembled WGS sequence"/>
</dbReference>
<sequence>MPRYGMASAAKLLSSASHGLAASRAIGPDLRTNPTFSGHVRPVCWMDTPGSGHPRLFASSERVRSLLRSSRSQGVPYVVTSAYTAPTRPRLGGGSVQISVSRVTTQIKPGRQLHAY</sequence>
<name>A0A4Q9MA64_9APHY</name>
<dbReference type="EMBL" id="ML143488">
    <property type="protein sequence ID" value="TBU24064.1"/>
    <property type="molecule type" value="Genomic_DNA"/>
</dbReference>
<reference evidence="1" key="1">
    <citation type="submission" date="2019-01" db="EMBL/GenBank/DDBJ databases">
        <title>Draft genome sequences of three monokaryotic isolates of the white-rot basidiomycete fungus Dichomitus squalens.</title>
        <authorList>
            <consortium name="DOE Joint Genome Institute"/>
            <person name="Lopez S.C."/>
            <person name="Andreopoulos B."/>
            <person name="Pangilinan J."/>
            <person name="Lipzen A."/>
            <person name="Riley R."/>
            <person name="Ahrendt S."/>
            <person name="Ng V."/>
            <person name="Barry K."/>
            <person name="Daum C."/>
            <person name="Grigoriev I.V."/>
            <person name="Hilden K.S."/>
            <person name="Makela M.R."/>
            <person name="de Vries R.P."/>
        </authorList>
    </citation>
    <scope>NUCLEOTIDE SEQUENCE [LARGE SCALE GENOMIC DNA]</scope>
    <source>
        <strain evidence="1">OM18370.1</strain>
    </source>
</reference>
<accession>A0A4Q9MA64</accession>
<organism evidence="1">
    <name type="scientific">Dichomitus squalens</name>
    <dbReference type="NCBI Taxonomy" id="114155"/>
    <lineage>
        <taxon>Eukaryota</taxon>
        <taxon>Fungi</taxon>
        <taxon>Dikarya</taxon>
        <taxon>Basidiomycota</taxon>
        <taxon>Agaricomycotina</taxon>
        <taxon>Agaricomycetes</taxon>
        <taxon>Polyporales</taxon>
        <taxon>Polyporaceae</taxon>
        <taxon>Dichomitus</taxon>
    </lineage>
</organism>
<protein>
    <submittedName>
        <fullName evidence="1">Uncharacterized protein</fullName>
    </submittedName>
</protein>